<feature type="transmembrane region" description="Helical" evidence="6">
    <location>
        <begin position="675"/>
        <end position="691"/>
    </location>
</feature>
<accession>S8B002</accession>
<evidence type="ECO:0000256" key="4">
    <source>
        <dbReference type="ARBA" id="ARBA00023136"/>
    </source>
</evidence>
<feature type="transmembrane region" description="Helical" evidence="6">
    <location>
        <begin position="620"/>
        <end position="639"/>
    </location>
</feature>
<keyword evidence="9" id="KW-1185">Reference proteome</keyword>
<evidence type="ECO:0000313" key="8">
    <source>
        <dbReference type="EMBL" id="EPS32048.1"/>
    </source>
</evidence>
<feature type="transmembrane region" description="Helical" evidence="6">
    <location>
        <begin position="155"/>
        <end position="173"/>
    </location>
</feature>
<evidence type="ECO:0000313" key="9">
    <source>
        <dbReference type="Proteomes" id="UP000019376"/>
    </source>
</evidence>
<dbReference type="PhylomeDB" id="S8B002"/>
<feature type="transmembrane region" description="Helical" evidence="6">
    <location>
        <begin position="179"/>
        <end position="197"/>
    </location>
</feature>
<dbReference type="GO" id="GO:0016020">
    <property type="term" value="C:membrane"/>
    <property type="evidence" value="ECO:0007669"/>
    <property type="project" value="UniProtKB-SubCell"/>
</dbReference>
<dbReference type="AlphaFoldDB" id="S8B002"/>
<protein>
    <recommendedName>
        <fullName evidence="7">Integral membrane bound transporter domain-containing protein</fullName>
    </recommendedName>
</protein>
<dbReference type="PANTHER" id="PTHR47804:SF1">
    <property type="entry name" value="DUF2421 DOMAIN-CONTAINING PROTEIN"/>
    <property type="match status" value="1"/>
</dbReference>
<dbReference type="InterPro" id="IPR052430">
    <property type="entry name" value="IVT-Associated"/>
</dbReference>
<keyword evidence="2 6" id="KW-0812">Transmembrane</keyword>
<evidence type="ECO:0000259" key="7">
    <source>
        <dbReference type="Pfam" id="PF13515"/>
    </source>
</evidence>
<name>S8B002_PENO1</name>
<gene>
    <name evidence="8" type="ORF">PDE_07007</name>
</gene>
<evidence type="ECO:0000256" key="2">
    <source>
        <dbReference type="ARBA" id="ARBA00022692"/>
    </source>
</evidence>
<dbReference type="Pfam" id="PF13515">
    <property type="entry name" value="FUSC_2"/>
    <property type="match status" value="1"/>
</dbReference>
<sequence length="1006" mass="112706">MRLPYSHVQNDSDMRHDTLEEMDELEPFILSEDGPTDRRLPRRLLDWISQTWRQAKPVLASGQVVGIFKCSLAYLLASMAVFIPVVGALLGNHYGKHLVATITVYFHPARSQGAMYKALICASVAFLFATFLSLGSMWVTIFFQRRHGLIELGHAFVLVVFVTGGFGLIGWIKQRQQDPLVNIACSLASLASILVLTKEGAVQSGDLSFTKISQILRMLLLGIGISTAVSFVVFPVSARSKFHQELSVLTSTTIMMLTGITKSFTHGRNQDIQTREFVTSATLHDETFGRLTILLAETKLEHYVIGTRREHLMEKKLMRLIQDITHSLGGLRTAAALQSRLLAETKHRHTPRNSISTRYPFDAINSNNAAQRGGIEVRRSDNSPDRKSEPSSFVPEEEDVPLSSHSPAEIFEQLTAGLTASILISHLYQLSLSRTLREIFINVNLGPPTEHRRMMNDELMTRITEAVDQYRDARRSAFLSLRRDWGRISPAQVDKARLEEIFANCEYFSVSLLELSEQLRELVLCMSELQAELDLRSTKNAWSWLQRACQPLCRRNLTQVAQTDSATGDTHSREDLRHLSHSLPLTSYSQRVTRILTQRLEPRGDVVRPFEFLRKDEMKFALKVGIGAALFALPSFVSVTRPIYLAWRGEWGLISYMLVCSMTIGASNTTGFSRFLGTCIGGLCSIGAWYFSGADAVKLALTGFAMAVGPFYLILVKGQGPMGRFILLTYNLSVLYAFSHIQTDATDPEDGVEHLDITSIVLRRVVSVMLGNAWGIIVTRGIWPIRARTKLDETLHSLWLHLAAAWKSNPLDALSEEHAQCPVLFIKAQDRAEIQRLLSQLDPLRKSALSEFELRDHFPEATYSKVIQRTRDIVDDFHSLDLVLSHLATPTEGQVSLLHHTVTTRRRLSDCIGHLFTTIASTVDLGHSLSDVPANVDRARDELLAQISRFRHDKQASHLTHDEDYALLYAYIIVSGQLSDELLQITAELGHIFPASDDALVGAVRV</sequence>
<keyword evidence="3 6" id="KW-1133">Transmembrane helix</keyword>
<dbReference type="OrthoDB" id="329835at2759"/>
<evidence type="ECO:0000256" key="6">
    <source>
        <dbReference type="SAM" id="Phobius"/>
    </source>
</evidence>
<dbReference type="Proteomes" id="UP000019376">
    <property type="component" value="Unassembled WGS sequence"/>
</dbReference>
<dbReference type="EMBL" id="KB644414">
    <property type="protein sequence ID" value="EPS32048.1"/>
    <property type="molecule type" value="Genomic_DNA"/>
</dbReference>
<feature type="transmembrane region" description="Helical" evidence="6">
    <location>
        <begin position="114"/>
        <end position="143"/>
    </location>
</feature>
<dbReference type="InterPro" id="IPR049453">
    <property type="entry name" value="Memb_transporter_dom"/>
</dbReference>
<feature type="transmembrane region" description="Helical" evidence="6">
    <location>
        <begin position="218"/>
        <end position="236"/>
    </location>
</feature>
<keyword evidence="4 6" id="KW-0472">Membrane</keyword>
<dbReference type="eggNOG" id="KOG4711">
    <property type="taxonomic scope" value="Eukaryota"/>
</dbReference>
<dbReference type="HOGENOM" id="CLU_001127_0_0_1"/>
<feature type="domain" description="Integral membrane bound transporter" evidence="7">
    <location>
        <begin position="646"/>
        <end position="778"/>
    </location>
</feature>
<evidence type="ECO:0000256" key="5">
    <source>
        <dbReference type="SAM" id="MobiDB-lite"/>
    </source>
</evidence>
<evidence type="ECO:0000256" key="3">
    <source>
        <dbReference type="ARBA" id="ARBA00022989"/>
    </source>
</evidence>
<feature type="transmembrane region" description="Helical" evidence="6">
    <location>
        <begin position="697"/>
        <end position="715"/>
    </location>
</feature>
<reference evidence="8 9" key="1">
    <citation type="journal article" date="2013" name="PLoS ONE">
        <title>Genomic and secretomic analyses reveal unique features of the lignocellulolytic enzyme system of Penicillium decumbens.</title>
        <authorList>
            <person name="Liu G."/>
            <person name="Zhang L."/>
            <person name="Wei X."/>
            <person name="Zou G."/>
            <person name="Qin Y."/>
            <person name="Ma L."/>
            <person name="Li J."/>
            <person name="Zheng H."/>
            <person name="Wang S."/>
            <person name="Wang C."/>
            <person name="Xun L."/>
            <person name="Zhao G.-P."/>
            <person name="Zhou Z."/>
            <person name="Qu Y."/>
        </authorList>
    </citation>
    <scope>NUCLEOTIDE SEQUENCE [LARGE SCALE GENOMIC DNA]</scope>
    <source>
        <strain evidence="9">114-2 / CGMCC 5302</strain>
    </source>
</reference>
<dbReference type="STRING" id="933388.S8B002"/>
<feature type="compositionally biased region" description="Basic and acidic residues" evidence="5">
    <location>
        <begin position="375"/>
        <end position="389"/>
    </location>
</feature>
<proteinExistence type="predicted"/>
<organism evidence="8 9">
    <name type="scientific">Penicillium oxalicum (strain 114-2 / CGMCC 5302)</name>
    <name type="common">Penicillium decumbens</name>
    <dbReference type="NCBI Taxonomy" id="933388"/>
    <lineage>
        <taxon>Eukaryota</taxon>
        <taxon>Fungi</taxon>
        <taxon>Dikarya</taxon>
        <taxon>Ascomycota</taxon>
        <taxon>Pezizomycotina</taxon>
        <taxon>Eurotiomycetes</taxon>
        <taxon>Eurotiomycetidae</taxon>
        <taxon>Eurotiales</taxon>
        <taxon>Aspergillaceae</taxon>
        <taxon>Penicillium</taxon>
    </lineage>
</organism>
<dbReference type="PANTHER" id="PTHR47804">
    <property type="entry name" value="60S RIBOSOMAL PROTEIN L19"/>
    <property type="match status" value="1"/>
</dbReference>
<comment type="subcellular location">
    <subcellularLocation>
        <location evidence="1">Membrane</location>
        <topology evidence="1">Multi-pass membrane protein</topology>
    </subcellularLocation>
</comment>
<feature type="region of interest" description="Disordered" evidence="5">
    <location>
        <begin position="370"/>
        <end position="400"/>
    </location>
</feature>
<evidence type="ECO:0000256" key="1">
    <source>
        <dbReference type="ARBA" id="ARBA00004141"/>
    </source>
</evidence>
<feature type="transmembrane region" description="Helical" evidence="6">
    <location>
        <begin position="72"/>
        <end position="94"/>
    </location>
</feature>